<dbReference type="RefSeq" id="WP_091515983.1">
    <property type="nucleotide sequence ID" value="NZ_FNFH01000007.1"/>
</dbReference>
<sequence length="147" mass="15830">MALAIIFVLYASIGVLAAAGSITISRRLFAGPRERVFYGLFLVLIAAFYLAFTAYFDGTGTTWLAEIVLASGFALLGLLGCARTGLLAAGYLLHGLWDLLHELPASGLPLTEIPLAYGVFCAAFDWCVAAYCVRRHRAWVVPVADLE</sequence>
<keyword evidence="1" id="KW-0812">Transmembrane</keyword>
<feature type="transmembrane region" description="Helical" evidence="1">
    <location>
        <begin position="36"/>
        <end position="56"/>
    </location>
</feature>
<dbReference type="InterPro" id="IPR046052">
    <property type="entry name" value="DUF6010"/>
</dbReference>
<dbReference type="Proteomes" id="UP000199305">
    <property type="component" value="Unassembled WGS sequence"/>
</dbReference>
<dbReference type="STRING" id="658219.SAMN05216212_2937"/>
<gene>
    <name evidence="2" type="ORF">SAMN05216212_2937</name>
</gene>
<protein>
    <submittedName>
        <fullName evidence="2">Uncharacterized protein</fullName>
    </submittedName>
</protein>
<dbReference type="Pfam" id="PF19473">
    <property type="entry name" value="DUF6010"/>
    <property type="match status" value="1"/>
</dbReference>
<dbReference type="AlphaFoldDB" id="A0A1G9DXU8"/>
<feature type="transmembrane region" description="Helical" evidence="1">
    <location>
        <begin position="113"/>
        <end position="133"/>
    </location>
</feature>
<evidence type="ECO:0000313" key="3">
    <source>
        <dbReference type="Proteomes" id="UP000199305"/>
    </source>
</evidence>
<keyword evidence="3" id="KW-1185">Reference proteome</keyword>
<proteinExistence type="predicted"/>
<keyword evidence="1" id="KW-0472">Membrane</keyword>
<organism evidence="2 3">
    <name type="scientific">Microbulbifer yueqingensis</name>
    <dbReference type="NCBI Taxonomy" id="658219"/>
    <lineage>
        <taxon>Bacteria</taxon>
        <taxon>Pseudomonadati</taxon>
        <taxon>Pseudomonadota</taxon>
        <taxon>Gammaproteobacteria</taxon>
        <taxon>Cellvibrionales</taxon>
        <taxon>Microbulbiferaceae</taxon>
        <taxon>Microbulbifer</taxon>
    </lineage>
</organism>
<accession>A0A1G9DXU8</accession>
<feature type="transmembrane region" description="Helical" evidence="1">
    <location>
        <begin position="68"/>
        <end position="93"/>
    </location>
</feature>
<keyword evidence="1" id="KW-1133">Transmembrane helix</keyword>
<dbReference type="EMBL" id="FNFH01000007">
    <property type="protein sequence ID" value="SDK68678.1"/>
    <property type="molecule type" value="Genomic_DNA"/>
</dbReference>
<dbReference type="OrthoDB" id="5737911at2"/>
<evidence type="ECO:0000256" key="1">
    <source>
        <dbReference type="SAM" id="Phobius"/>
    </source>
</evidence>
<name>A0A1G9DXU8_9GAMM</name>
<reference evidence="3" key="1">
    <citation type="submission" date="2016-10" db="EMBL/GenBank/DDBJ databases">
        <authorList>
            <person name="Varghese N."/>
            <person name="Submissions S."/>
        </authorList>
    </citation>
    <scope>NUCLEOTIDE SEQUENCE [LARGE SCALE GENOMIC DNA]</scope>
    <source>
        <strain evidence="3">CGMCC 1.10658</strain>
    </source>
</reference>
<evidence type="ECO:0000313" key="2">
    <source>
        <dbReference type="EMBL" id="SDK68678.1"/>
    </source>
</evidence>